<organism evidence="2">
    <name type="scientific">hydrothermal vent metagenome</name>
    <dbReference type="NCBI Taxonomy" id="652676"/>
    <lineage>
        <taxon>unclassified sequences</taxon>
        <taxon>metagenomes</taxon>
        <taxon>ecological metagenomes</taxon>
    </lineage>
</organism>
<dbReference type="EMBL" id="UOGA01000248">
    <property type="protein sequence ID" value="VAX23409.1"/>
    <property type="molecule type" value="Genomic_DNA"/>
</dbReference>
<evidence type="ECO:0000313" key="2">
    <source>
        <dbReference type="EMBL" id="VAX23409.1"/>
    </source>
</evidence>
<gene>
    <name evidence="2" type="ORF">MNBD_NITROSPINAE04-2105</name>
</gene>
<dbReference type="PANTHER" id="PTHR12526:SF630">
    <property type="entry name" value="GLYCOSYLTRANSFERASE"/>
    <property type="match status" value="1"/>
</dbReference>
<dbReference type="Pfam" id="PF00534">
    <property type="entry name" value="Glycos_transf_1"/>
    <property type="match status" value="1"/>
</dbReference>
<proteinExistence type="predicted"/>
<dbReference type="Gene3D" id="3.40.50.2000">
    <property type="entry name" value="Glycogen Phosphorylase B"/>
    <property type="match status" value="1"/>
</dbReference>
<evidence type="ECO:0000259" key="1">
    <source>
        <dbReference type="Pfam" id="PF00534"/>
    </source>
</evidence>
<dbReference type="InterPro" id="IPR001296">
    <property type="entry name" value="Glyco_trans_1"/>
</dbReference>
<dbReference type="SUPFAM" id="SSF53756">
    <property type="entry name" value="UDP-Glycosyltransferase/glycogen phosphorylase"/>
    <property type="match status" value="1"/>
</dbReference>
<dbReference type="CDD" id="cd03801">
    <property type="entry name" value="GT4_PimA-like"/>
    <property type="match status" value="1"/>
</dbReference>
<name>A0A3B1BZM4_9ZZZZ</name>
<accession>A0A3B1BZM4</accession>
<dbReference type="PANTHER" id="PTHR12526">
    <property type="entry name" value="GLYCOSYLTRANSFERASE"/>
    <property type="match status" value="1"/>
</dbReference>
<reference evidence="2" key="1">
    <citation type="submission" date="2018-06" db="EMBL/GenBank/DDBJ databases">
        <authorList>
            <person name="Zhirakovskaya E."/>
        </authorList>
    </citation>
    <scope>NUCLEOTIDE SEQUENCE</scope>
</reference>
<sequence>MWTGHPLVGPKYEVLYNPLDIDVFDAFGFDGRDYSKRAIGRIGRDDNSKWDFKFLEAVPLAIKEMPDIEFHVIGITPEVKEFFRKNGCEKNLVVHPMTTDTVEIMKFYKEISALTHFAEMGESFGLVLAEAMAAKLPVVTHYTPPPKDSAQTELIDNGYNGIIAQNADQYADAIITLLANPGSGRKLGENGYQKARSCYDANKITRGLEEIFLHHARLKELID</sequence>
<feature type="domain" description="Glycosyl transferase family 1" evidence="1">
    <location>
        <begin position="40"/>
        <end position="193"/>
    </location>
</feature>
<protein>
    <recommendedName>
        <fullName evidence="1">Glycosyl transferase family 1 domain-containing protein</fullName>
    </recommendedName>
</protein>
<dbReference type="GO" id="GO:0016757">
    <property type="term" value="F:glycosyltransferase activity"/>
    <property type="evidence" value="ECO:0007669"/>
    <property type="project" value="InterPro"/>
</dbReference>
<dbReference type="AlphaFoldDB" id="A0A3B1BZM4"/>